<protein>
    <submittedName>
        <fullName evidence="4">GDP-6-deoxy-D-mannose reductase</fullName>
    </submittedName>
    <submittedName>
        <fullName evidence="5">UDP-glucose 4-epimerase (Galactowaldenase) (UDP-galactose 4-epimerase)</fullName>
        <ecNumber evidence="5">5.1.3.2</ecNumber>
    </submittedName>
</protein>
<gene>
    <name evidence="4" type="primary">rmd</name>
    <name evidence="5" type="synonym">galE_2</name>
    <name evidence="4" type="ORF">Lade_0690</name>
    <name evidence="5" type="ORF">NCTC12735_01326</name>
</gene>
<evidence type="ECO:0000313" key="6">
    <source>
        <dbReference type="Proteomes" id="UP000054859"/>
    </source>
</evidence>
<dbReference type="CDD" id="cd05232">
    <property type="entry name" value="UDP_G4E_4_SDR_e"/>
    <property type="match status" value="1"/>
</dbReference>
<evidence type="ECO:0000256" key="1">
    <source>
        <dbReference type="ARBA" id="ARBA00005125"/>
    </source>
</evidence>
<dbReference type="InterPro" id="IPR001509">
    <property type="entry name" value="Epimerase_deHydtase"/>
</dbReference>
<feature type="domain" description="NAD-dependent epimerase/dehydratase" evidence="3">
    <location>
        <begin position="8"/>
        <end position="230"/>
    </location>
</feature>
<comment type="similarity">
    <text evidence="2">Belongs to the NAD(P)-dependent epimerase/dehydratase family.</text>
</comment>
<geneLocation type="plasmid" evidence="5 7">
    <name>19</name>
</geneLocation>
<dbReference type="GO" id="GO:0003978">
    <property type="term" value="F:UDP-glucose 4-epimerase activity"/>
    <property type="evidence" value="ECO:0007669"/>
    <property type="project" value="UniProtKB-EC"/>
</dbReference>
<dbReference type="EMBL" id="LR134428">
    <property type="protein sequence ID" value="VEH85691.1"/>
    <property type="molecule type" value="Genomic_DNA"/>
</dbReference>
<reference evidence="4 6" key="1">
    <citation type="submission" date="2015-11" db="EMBL/GenBank/DDBJ databases">
        <title>Identification of large and diverse effector repertoires of 38 Legionella species.</title>
        <authorList>
            <person name="Burstein D."/>
            <person name="Amaro F."/>
            <person name="Zusman T."/>
            <person name="Lifshitz Z."/>
            <person name="Cohen O."/>
            <person name="Gilbert J.A."/>
            <person name="Pupko T."/>
            <person name="Shuman H.A."/>
            <person name="Segal G."/>
        </authorList>
    </citation>
    <scope>NUCLEOTIDE SEQUENCE [LARGE SCALE GENOMIC DNA]</scope>
    <source>
        <strain evidence="4 6">1762-AUS-E</strain>
    </source>
</reference>
<organism evidence="4 6">
    <name type="scientific">Legionella adelaidensis</name>
    <dbReference type="NCBI Taxonomy" id="45056"/>
    <lineage>
        <taxon>Bacteria</taxon>
        <taxon>Pseudomonadati</taxon>
        <taxon>Pseudomonadota</taxon>
        <taxon>Gammaproteobacteria</taxon>
        <taxon>Legionellales</taxon>
        <taxon>Legionellaceae</taxon>
        <taxon>Legionella</taxon>
    </lineage>
</organism>
<evidence type="ECO:0000313" key="7">
    <source>
        <dbReference type="Proteomes" id="UP000281170"/>
    </source>
</evidence>
<reference evidence="5 7" key="2">
    <citation type="submission" date="2018-12" db="EMBL/GenBank/DDBJ databases">
        <authorList>
            <consortium name="Pathogen Informatics"/>
        </authorList>
    </citation>
    <scope>NUCLEOTIDE SEQUENCE [LARGE SCALE GENOMIC DNA]</scope>
    <source>
        <strain evidence="5 7">NCTC12735</strain>
        <plasmid evidence="7">19</plasmid>
    </source>
</reference>
<name>A0A0W0R4N4_9GAMM</name>
<evidence type="ECO:0000259" key="3">
    <source>
        <dbReference type="Pfam" id="PF01370"/>
    </source>
</evidence>
<dbReference type="EC" id="5.1.3.2" evidence="5"/>
<dbReference type="Proteomes" id="UP000054859">
    <property type="component" value="Unassembled WGS sequence"/>
</dbReference>
<sequence length="325" mass="36010">MEPNKKNILITGATGFVGKQLVQKLLQHSNYKVQASVRSVNSALPKELQIPIGNVSKQTDWTPALKGCDVVIHTAARVHIMRETATDPLQEFRKINVEGTLNLARQAATHGVKRFIFISSIKVNGEITHNDKFFADDKPSPQDPYAVSKLEAEQGLFSIAKETGLEVVIIRPPLIYGPHVKGNFRRLIQTIQKGLPLPLAALNHNKRSLVSIYNLLDLINCCIDHPNAANQVFLVSDGFDISSVELLQKIGQALNKSPWLIYIPRMLLKGISSLLGKEALWQRLGGSLQLDIEKTCTLLNWKPVIGMDEALYKTLQEEALTGCVP</sequence>
<keyword evidence="5" id="KW-0614">Plasmid</keyword>
<dbReference type="KEGG" id="ladl:NCTC12735_01326"/>
<dbReference type="OrthoDB" id="9801056at2"/>
<dbReference type="PANTHER" id="PTHR43000">
    <property type="entry name" value="DTDP-D-GLUCOSE 4,6-DEHYDRATASE-RELATED"/>
    <property type="match status" value="1"/>
</dbReference>
<dbReference type="STRING" id="45056.Lade_0690"/>
<dbReference type="Pfam" id="PF01370">
    <property type="entry name" value="Epimerase"/>
    <property type="match status" value="1"/>
</dbReference>
<dbReference type="PATRIC" id="fig|45056.6.peg.713"/>
<keyword evidence="5" id="KW-0413">Isomerase</keyword>
<dbReference type="InterPro" id="IPR036291">
    <property type="entry name" value="NAD(P)-bd_dom_sf"/>
</dbReference>
<dbReference type="Gene3D" id="3.40.50.720">
    <property type="entry name" value="NAD(P)-binding Rossmann-like Domain"/>
    <property type="match status" value="1"/>
</dbReference>
<evidence type="ECO:0000313" key="5">
    <source>
        <dbReference type="EMBL" id="VEH85691.1"/>
    </source>
</evidence>
<evidence type="ECO:0000313" key="4">
    <source>
        <dbReference type="EMBL" id="KTC66032.1"/>
    </source>
</evidence>
<dbReference type="RefSeq" id="WP_058461741.1">
    <property type="nucleotide sequence ID" value="NZ_CAAAHS010000005.1"/>
</dbReference>
<proteinExistence type="inferred from homology"/>
<accession>A0A0W0R4N4</accession>
<dbReference type="SUPFAM" id="SSF51735">
    <property type="entry name" value="NAD(P)-binding Rossmann-fold domains"/>
    <property type="match status" value="1"/>
</dbReference>
<keyword evidence="6" id="KW-1185">Reference proteome</keyword>
<dbReference type="Proteomes" id="UP000281170">
    <property type="component" value="Plasmid 19"/>
</dbReference>
<dbReference type="AlphaFoldDB" id="A0A0W0R4N4"/>
<dbReference type="EMBL" id="LNKA01000001">
    <property type="protein sequence ID" value="KTC66032.1"/>
    <property type="molecule type" value="Genomic_DNA"/>
</dbReference>
<comment type="pathway">
    <text evidence="1">Bacterial outer membrane biogenesis; LPS O-antigen biosynthesis.</text>
</comment>
<evidence type="ECO:0000256" key="2">
    <source>
        <dbReference type="ARBA" id="ARBA00007637"/>
    </source>
</evidence>